<dbReference type="GeneID" id="78287311"/>
<name>A0A1I0C1B7_9FIRM</name>
<dbReference type="EMBL" id="FOIN01000002">
    <property type="protein sequence ID" value="SET12543.1"/>
    <property type="molecule type" value="Genomic_DNA"/>
</dbReference>
<gene>
    <name evidence="1" type="ORF">SAMN04489758_1023</name>
</gene>
<proteinExistence type="predicted"/>
<protein>
    <submittedName>
        <fullName evidence="1">Uncharacterized protein</fullName>
    </submittedName>
</protein>
<evidence type="ECO:0000313" key="1">
    <source>
        <dbReference type="EMBL" id="SET12543.1"/>
    </source>
</evidence>
<dbReference type="Proteomes" id="UP000198558">
    <property type="component" value="Unassembled WGS sequence"/>
</dbReference>
<dbReference type="RefSeq" id="WP_244881235.1">
    <property type="nucleotide sequence ID" value="NZ_FOIN01000002.1"/>
</dbReference>
<accession>A0A1I0C1B7</accession>
<organism evidence="1 2">
    <name type="scientific">Thomasclavelia cocleata</name>
    <dbReference type="NCBI Taxonomy" id="69824"/>
    <lineage>
        <taxon>Bacteria</taxon>
        <taxon>Bacillati</taxon>
        <taxon>Bacillota</taxon>
        <taxon>Erysipelotrichia</taxon>
        <taxon>Erysipelotrichales</taxon>
        <taxon>Coprobacillaceae</taxon>
        <taxon>Thomasclavelia</taxon>
    </lineage>
</organism>
<evidence type="ECO:0000313" key="2">
    <source>
        <dbReference type="Proteomes" id="UP000198558"/>
    </source>
</evidence>
<keyword evidence="2" id="KW-1185">Reference proteome</keyword>
<sequence length="211" mass="25456">MMKTQSYEKVIDKDIVDVKRYLLDISESYWMQDIHDIVNKSMDIKIIKKKINKRKDLQLVIFSKIKKLIDKSVSLSEMENHLVFMNILLSSYYRLVLVYKYNLLNYIIDNGGFSIETYCLLRHLIKFNEKVIESFVDALANRLNLSMERYHYLTCYILLLEKNYKKAYLHLEYVIIDQEFERFLPALYNYSPRLYNKYLKKVDMPLNSILI</sequence>
<reference evidence="2" key="1">
    <citation type="submission" date="2016-10" db="EMBL/GenBank/DDBJ databases">
        <authorList>
            <person name="Varghese N."/>
            <person name="Submissions S."/>
        </authorList>
    </citation>
    <scope>NUCLEOTIDE SEQUENCE [LARGE SCALE GENOMIC DNA]</scope>
    <source>
        <strain evidence="2">DSM 1551</strain>
    </source>
</reference>
<dbReference type="AlphaFoldDB" id="A0A1I0C1B7"/>